<dbReference type="PROSITE" id="PS50010">
    <property type="entry name" value="DH_2"/>
    <property type="match status" value="1"/>
</dbReference>
<dbReference type="Pfam" id="PF22697">
    <property type="entry name" value="SOS1_NGEF_PH"/>
    <property type="match status" value="1"/>
</dbReference>
<dbReference type="InterPro" id="IPR055251">
    <property type="entry name" value="SOS1_NGEF_PH"/>
</dbReference>
<proteinExistence type="predicted"/>
<organism evidence="5 6">
    <name type="scientific">Aromia moschata</name>
    <dbReference type="NCBI Taxonomy" id="1265417"/>
    <lineage>
        <taxon>Eukaryota</taxon>
        <taxon>Metazoa</taxon>
        <taxon>Ecdysozoa</taxon>
        <taxon>Arthropoda</taxon>
        <taxon>Hexapoda</taxon>
        <taxon>Insecta</taxon>
        <taxon>Pterygota</taxon>
        <taxon>Neoptera</taxon>
        <taxon>Endopterygota</taxon>
        <taxon>Coleoptera</taxon>
        <taxon>Polyphaga</taxon>
        <taxon>Cucujiformia</taxon>
        <taxon>Chrysomeloidea</taxon>
        <taxon>Cerambycidae</taxon>
        <taxon>Cerambycinae</taxon>
        <taxon>Callichromatini</taxon>
        <taxon>Aromia</taxon>
    </lineage>
</organism>
<dbReference type="InterPro" id="IPR011993">
    <property type="entry name" value="PH-like_dom_sf"/>
</dbReference>
<keyword evidence="1" id="KW-0344">Guanine-nucleotide releasing factor</keyword>
<dbReference type="Proteomes" id="UP001162162">
    <property type="component" value="Unassembled WGS sequence"/>
</dbReference>
<accession>A0AAV8ZAN5</accession>
<name>A0AAV8ZAN5_9CUCU</name>
<dbReference type="InterPro" id="IPR000219">
    <property type="entry name" value="DH_dom"/>
</dbReference>
<evidence type="ECO:0000313" key="5">
    <source>
        <dbReference type="EMBL" id="KAJ8961154.1"/>
    </source>
</evidence>
<dbReference type="Pfam" id="PF00621">
    <property type="entry name" value="RhoGEF"/>
    <property type="match status" value="1"/>
</dbReference>
<evidence type="ECO:0000256" key="3">
    <source>
        <dbReference type="SAM" id="MobiDB-lite"/>
    </source>
</evidence>
<keyword evidence="2" id="KW-0175">Coiled coil</keyword>
<dbReference type="AlphaFoldDB" id="A0AAV8ZAN5"/>
<dbReference type="PANTHER" id="PTHR22826:SF106">
    <property type="entry name" value="TRIO, ISOFORM A"/>
    <property type="match status" value="1"/>
</dbReference>
<dbReference type="GO" id="GO:0005737">
    <property type="term" value="C:cytoplasm"/>
    <property type="evidence" value="ECO:0007669"/>
    <property type="project" value="TreeGrafter"/>
</dbReference>
<dbReference type="GO" id="GO:0005085">
    <property type="term" value="F:guanyl-nucleotide exchange factor activity"/>
    <property type="evidence" value="ECO:0007669"/>
    <property type="project" value="UniProtKB-KW"/>
</dbReference>
<dbReference type="Gene3D" id="2.30.29.30">
    <property type="entry name" value="Pleckstrin-homology domain (PH domain)/Phosphotyrosine-binding domain (PTB)"/>
    <property type="match status" value="1"/>
</dbReference>
<dbReference type="Gene3D" id="1.20.900.10">
    <property type="entry name" value="Dbl homology (DH) domain"/>
    <property type="match status" value="1"/>
</dbReference>
<feature type="region of interest" description="Disordered" evidence="3">
    <location>
        <begin position="816"/>
        <end position="841"/>
    </location>
</feature>
<reference evidence="5" key="1">
    <citation type="journal article" date="2023" name="Insect Mol. Biol.">
        <title>Genome sequencing provides insights into the evolution of gene families encoding plant cell wall-degrading enzymes in longhorned beetles.</title>
        <authorList>
            <person name="Shin N.R."/>
            <person name="Okamura Y."/>
            <person name="Kirsch R."/>
            <person name="Pauchet Y."/>
        </authorList>
    </citation>
    <scope>NUCLEOTIDE SEQUENCE</scope>
    <source>
        <strain evidence="5">AMC_N1</strain>
    </source>
</reference>
<evidence type="ECO:0000256" key="1">
    <source>
        <dbReference type="ARBA" id="ARBA00022658"/>
    </source>
</evidence>
<feature type="compositionally biased region" description="Basic and acidic residues" evidence="3">
    <location>
        <begin position="93"/>
        <end position="112"/>
    </location>
</feature>
<dbReference type="GO" id="GO:0007411">
    <property type="term" value="P:axon guidance"/>
    <property type="evidence" value="ECO:0007669"/>
    <property type="project" value="TreeGrafter"/>
</dbReference>
<dbReference type="CDD" id="cd00160">
    <property type="entry name" value="RhoGEF"/>
    <property type="match status" value="1"/>
</dbReference>
<feature type="region of interest" description="Disordered" evidence="3">
    <location>
        <begin position="82"/>
        <end position="112"/>
    </location>
</feature>
<dbReference type="SUPFAM" id="SSF50729">
    <property type="entry name" value="PH domain-like"/>
    <property type="match status" value="1"/>
</dbReference>
<feature type="coiled-coil region" evidence="2">
    <location>
        <begin position="199"/>
        <end position="233"/>
    </location>
</feature>
<dbReference type="InterPro" id="IPR051336">
    <property type="entry name" value="RhoGEF_Guanine_NuclExch_SF"/>
</dbReference>
<gene>
    <name evidence="5" type="ORF">NQ318_008834</name>
</gene>
<dbReference type="PANTHER" id="PTHR22826">
    <property type="entry name" value="RHO GUANINE EXCHANGE FACTOR-RELATED"/>
    <property type="match status" value="1"/>
</dbReference>
<dbReference type="InterPro" id="IPR035899">
    <property type="entry name" value="DBL_dom_sf"/>
</dbReference>
<comment type="caution">
    <text evidence="5">The sequence shown here is derived from an EMBL/GenBank/DDBJ whole genome shotgun (WGS) entry which is preliminary data.</text>
</comment>
<dbReference type="EMBL" id="JAPWTK010000006">
    <property type="protein sequence ID" value="KAJ8961154.1"/>
    <property type="molecule type" value="Genomic_DNA"/>
</dbReference>
<protein>
    <recommendedName>
        <fullName evidence="4">DH domain-containing protein</fullName>
    </recommendedName>
</protein>
<feature type="compositionally biased region" description="Basic residues" evidence="3">
    <location>
        <begin position="819"/>
        <end position="830"/>
    </location>
</feature>
<dbReference type="SUPFAM" id="SSF48065">
    <property type="entry name" value="DBL homology domain (DH-domain)"/>
    <property type="match status" value="1"/>
</dbReference>
<sequence length="841" mass="97044">MVPLPISWATTITIICKEAEKKKKDTTKSIPLHEESIKVPQETDCFTDHDESDTEEQIYNDFTILTGERKYVKNSSYYMLGSPQNSLGRRNKSSKELISRKQRNTDREKSEKIKSFFEADSEGETEFYRKSLVNEMDLEVAKMKSDGFIDDDGNDDNEIAVFIEDTEEGTHGGNGYEVDVDNTSEPLSRNNVLNLNNGYNNYKELFDELDRKIKMIQNKCQLLECEAQHVDNEEHIDGDKHEFVGEKAERNIRTEEEDNCKTPDDENELINNEENGIVAENFSEEKKSNNELYKENENERDILGTSQGNDAIYSEEQINEDGRKMLDKYIIEETDKCLPCAASEDLENIAISSPSRSVNFDDDFYGNFGDDLENGSYFVEAYNDDGRELVIVEISLERKTINFDKPFSLENIKQSINDADMVFHEKADKSLNVIDDPKDLVSNNEEIIPNEFCNDPDSNRSTFYSTTSRESDLFDTDDEGIGLGNIEGKSGAGVGAYNNTRRETFSDDKGIVRIVRVGYLESIHSDSLEDLQTPVSRNNSFLQKESKLSYIIEEIKSTEKKYVADLNKVVRKYIPYIARHTPPNLNGRQSYIFGNIETLYEHQKLFLEALENCEEEVEEVLKIFIDFKELFKLYPKYFKNKPRADSVLKEFNFLIKQAQDKFNERLDLTSYLLTPLQRLGKYKLFLENIEKQLRKLHLPTENATTALEIIKEEMSKGNDFVAIESIDHSPIAKGDYGSFKMREMFTIVRPRRMESMVFLFENVVVFTTPSSNKSTEMYNYHDSIKMNDLRIATFEDSTIHLTNFTKETENTLRMYKSNPTKRSKSSRSRVKSAEISALHQT</sequence>
<keyword evidence="6" id="KW-1185">Reference proteome</keyword>
<dbReference type="SMART" id="SM00325">
    <property type="entry name" value="RhoGEF"/>
    <property type="match status" value="1"/>
</dbReference>
<evidence type="ECO:0000313" key="6">
    <source>
        <dbReference type="Proteomes" id="UP001162162"/>
    </source>
</evidence>
<feature type="domain" description="DH" evidence="4">
    <location>
        <begin position="547"/>
        <end position="720"/>
    </location>
</feature>
<evidence type="ECO:0000259" key="4">
    <source>
        <dbReference type="PROSITE" id="PS50010"/>
    </source>
</evidence>
<dbReference type="GO" id="GO:0019898">
    <property type="term" value="C:extrinsic component of membrane"/>
    <property type="evidence" value="ECO:0007669"/>
    <property type="project" value="TreeGrafter"/>
</dbReference>
<evidence type="ECO:0000256" key="2">
    <source>
        <dbReference type="SAM" id="Coils"/>
    </source>
</evidence>